<evidence type="ECO:0000256" key="7">
    <source>
        <dbReference type="SAM" id="Phobius"/>
    </source>
</evidence>
<evidence type="ECO:0000256" key="3">
    <source>
        <dbReference type="ARBA" id="ARBA00022475"/>
    </source>
</evidence>
<keyword evidence="2" id="KW-0813">Transport</keyword>
<dbReference type="Gene3D" id="1.20.1250.20">
    <property type="entry name" value="MFS general substrate transporter like domains"/>
    <property type="match status" value="1"/>
</dbReference>
<dbReference type="InterPro" id="IPR001958">
    <property type="entry name" value="Tet-R_TetA/multi-R_MdtG-like"/>
</dbReference>
<keyword evidence="6 7" id="KW-0472">Membrane</keyword>
<dbReference type="InterPro" id="IPR036259">
    <property type="entry name" value="MFS_trans_sf"/>
</dbReference>
<feature type="transmembrane region" description="Helical" evidence="7">
    <location>
        <begin position="74"/>
        <end position="92"/>
    </location>
</feature>
<dbReference type="EMBL" id="JACNIG010000161">
    <property type="protein sequence ID" value="MBC8431631.1"/>
    <property type="molecule type" value="Genomic_DNA"/>
</dbReference>
<gene>
    <name evidence="9" type="ORF">H8D96_06895</name>
</gene>
<evidence type="ECO:0000256" key="5">
    <source>
        <dbReference type="ARBA" id="ARBA00022989"/>
    </source>
</evidence>
<evidence type="ECO:0000256" key="6">
    <source>
        <dbReference type="ARBA" id="ARBA00023136"/>
    </source>
</evidence>
<comment type="caution">
    <text evidence="9">The sequence shown here is derived from an EMBL/GenBank/DDBJ whole genome shotgun (WGS) entry which is preliminary data.</text>
</comment>
<proteinExistence type="predicted"/>
<feature type="transmembrane region" description="Helical" evidence="7">
    <location>
        <begin position="344"/>
        <end position="360"/>
    </location>
</feature>
<feature type="transmembrane region" description="Helical" evidence="7">
    <location>
        <begin position="98"/>
        <end position="120"/>
    </location>
</feature>
<feature type="transmembrane region" description="Helical" evidence="7">
    <location>
        <begin position="366"/>
        <end position="385"/>
    </location>
</feature>
<reference evidence="9 10" key="1">
    <citation type="submission" date="2020-08" db="EMBL/GenBank/DDBJ databases">
        <title>Bridging the membrane lipid divide: bacteria of the FCB group superphylum have the potential to synthesize archaeal ether lipids.</title>
        <authorList>
            <person name="Villanueva L."/>
            <person name="Von Meijenfeldt F.A.B."/>
            <person name="Westbye A.B."/>
            <person name="Yadav S."/>
            <person name="Hopmans E.C."/>
            <person name="Dutilh B.E."/>
            <person name="Sinninghe Damste J.S."/>
        </authorList>
    </citation>
    <scope>NUCLEOTIDE SEQUENCE [LARGE SCALE GENOMIC DNA]</scope>
    <source>
        <strain evidence="9">NIOZ-UU17</strain>
    </source>
</reference>
<dbReference type="CDD" id="cd17325">
    <property type="entry name" value="MFS_MdtG_SLC18_like"/>
    <property type="match status" value="1"/>
</dbReference>
<feature type="transmembrane region" description="Helical" evidence="7">
    <location>
        <begin position="213"/>
        <end position="233"/>
    </location>
</feature>
<evidence type="ECO:0000256" key="4">
    <source>
        <dbReference type="ARBA" id="ARBA00022692"/>
    </source>
</evidence>
<feature type="transmembrane region" description="Helical" evidence="7">
    <location>
        <begin position="274"/>
        <end position="293"/>
    </location>
</feature>
<feature type="transmembrane region" description="Helical" evidence="7">
    <location>
        <begin position="132"/>
        <end position="150"/>
    </location>
</feature>
<evidence type="ECO:0000259" key="8">
    <source>
        <dbReference type="PROSITE" id="PS50850"/>
    </source>
</evidence>
<dbReference type="AlphaFoldDB" id="A0A8J6TLP9"/>
<accession>A0A8J6TLP9</accession>
<keyword evidence="3" id="KW-1003">Cell membrane</keyword>
<dbReference type="GO" id="GO:0005886">
    <property type="term" value="C:plasma membrane"/>
    <property type="evidence" value="ECO:0007669"/>
    <property type="project" value="UniProtKB-SubCell"/>
</dbReference>
<evidence type="ECO:0000256" key="1">
    <source>
        <dbReference type="ARBA" id="ARBA00004651"/>
    </source>
</evidence>
<dbReference type="PROSITE" id="PS50850">
    <property type="entry name" value="MFS"/>
    <property type="match status" value="1"/>
</dbReference>
<protein>
    <submittedName>
        <fullName evidence="9">MFS transporter</fullName>
    </submittedName>
</protein>
<dbReference type="PANTHER" id="PTHR23517:SF3">
    <property type="entry name" value="INTEGRAL MEMBRANE TRANSPORT PROTEIN"/>
    <property type="match status" value="1"/>
</dbReference>
<dbReference type="InterPro" id="IPR020846">
    <property type="entry name" value="MFS_dom"/>
</dbReference>
<dbReference type="Pfam" id="PF07690">
    <property type="entry name" value="MFS_1"/>
    <property type="match status" value="1"/>
</dbReference>
<dbReference type="Proteomes" id="UP000605201">
    <property type="component" value="Unassembled WGS sequence"/>
</dbReference>
<sequence length="403" mass="43187">MNKFDKKIFGTLFFSIFGTVTGVGIVVPLLPVYAHGLGATGLYIAMIFGAFSLSRTFFLPYFGRLSDKKGRKPIIIAGLLAYALVSMAFILANNVETLIAIRFLQGIASAMIMPATQAYIGDITPAGREGTTMGLFNMSMFAGLSVGPFIGGVINDSFSLDTSFACMGFLAFAGFLLSYFLLPPTRSEKVVGSGKTSTDWKWLLYDRDVAGMFLFRMAYAACIGVIWSFLPILADAEFSLSSSSIGVLVTIGVFFSGLMHLPMGFLADRLNRKMMVVTGGLIISYAILSFEWADSFWDLVLGNVLFGVGGGVAMPALMALAVLKGGKTDAMGSVMGLMSMSHSLGMLTGSLFAGLMMDIFQLRHAFPFGAVLMMMSVGLFFLFTYSKNGVPAEADLKAGPIDL</sequence>
<evidence type="ECO:0000256" key="2">
    <source>
        <dbReference type="ARBA" id="ARBA00022448"/>
    </source>
</evidence>
<comment type="subcellular location">
    <subcellularLocation>
        <location evidence="1">Cell membrane</location>
        <topology evidence="1">Multi-pass membrane protein</topology>
    </subcellularLocation>
</comment>
<feature type="transmembrane region" description="Helical" evidence="7">
    <location>
        <begin position="299"/>
        <end position="323"/>
    </location>
</feature>
<dbReference type="GO" id="GO:0022857">
    <property type="term" value="F:transmembrane transporter activity"/>
    <property type="evidence" value="ECO:0007669"/>
    <property type="project" value="InterPro"/>
</dbReference>
<feature type="transmembrane region" description="Helical" evidence="7">
    <location>
        <begin position="245"/>
        <end position="267"/>
    </location>
</feature>
<dbReference type="SUPFAM" id="SSF103473">
    <property type="entry name" value="MFS general substrate transporter"/>
    <property type="match status" value="1"/>
</dbReference>
<dbReference type="PANTHER" id="PTHR23517">
    <property type="entry name" value="RESISTANCE PROTEIN MDTM, PUTATIVE-RELATED-RELATED"/>
    <property type="match status" value="1"/>
</dbReference>
<feature type="transmembrane region" description="Helical" evidence="7">
    <location>
        <begin position="162"/>
        <end position="182"/>
    </location>
</feature>
<feature type="transmembrane region" description="Helical" evidence="7">
    <location>
        <begin position="40"/>
        <end position="62"/>
    </location>
</feature>
<dbReference type="PRINTS" id="PR01035">
    <property type="entry name" value="TCRTETA"/>
</dbReference>
<feature type="transmembrane region" description="Helical" evidence="7">
    <location>
        <begin position="12"/>
        <end position="34"/>
    </location>
</feature>
<evidence type="ECO:0000313" key="9">
    <source>
        <dbReference type="EMBL" id="MBC8431631.1"/>
    </source>
</evidence>
<evidence type="ECO:0000313" key="10">
    <source>
        <dbReference type="Proteomes" id="UP000605201"/>
    </source>
</evidence>
<feature type="domain" description="Major facilitator superfamily (MFS) profile" evidence="8">
    <location>
        <begin position="8"/>
        <end position="388"/>
    </location>
</feature>
<keyword evidence="4 7" id="KW-0812">Transmembrane</keyword>
<dbReference type="InterPro" id="IPR050171">
    <property type="entry name" value="MFS_Transporters"/>
</dbReference>
<name>A0A8J6TLP9_9BACT</name>
<organism evidence="9 10">
    <name type="scientific">Candidatus Desulfatibia vada</name>
    <dbReference type="NCBI Taxonomy" id="2841696"/>
    <lineage>
        <taxon>Bacteria</taxon>
        <taxon>Pseudomonadati</taxon>
        <taxon>Thermodesulfobacteriota</taxon>
        <taxon>Desulfobacteria</taxon>
        <taxon>Desulfobacterales</taxon>
        <taxon>Desulfobacterales incertae sedis</taxon>
        <taxon>Candidatus Desulfatibia</taxon>
    </lineage>
</organism>
<keyword evidence="5 7" id="KW-1133">Transmembrane helix</keyword>
<dbReference type="InterPro" id="IPR011701">
    <property type="entry name" value="MFS"/>
</dbReference>